<evidence type="ECO:0000259" key="2">
    <source>
        <dbReference type="PROSITE" id="PS50878"/>
    </source>
</evidence>
<protein>
    <recommendedName>
        <fullName evidence="2">Reverse transcriptase domain-containing protein</fullName>
    </recommendedName>
</protein>
<feature type="domain" description="Reverse transcriptase" evidence="2">
    <location>
        <begin position="476"/>
        <end position="725"/>
    </location>
</feature>
<sequence>MRSMNRDFASSCVLCFTESWLSENIPDSTLKLEGFHLLRADRQASLSGKTKGGGVCFYINSGWCTDVTVIAQHYSSSLEYLFIHCKPFYSPREFASFILAAVYIPPDADAQAAQCALAEQILHMERTFPDSLIIALGDFNKANLSHELPKYKQYIKCPTREERTLDHCYSTISGAYRAVPRASLGLFDHVIIHLIPAYRQRLKLSKPVVRTKKLWSNEAVEELRTCLETTDWDTMKAASNSLDEFTDTVTSYIHFCEDSIVPSRTRVSYNNDKPWFTPKLKKLWLEKRKAFRSGDRDCYREAKYRFTKEVDIAKHQHSEKMQQQISENDSASVWKGFRNITNYKPKTPHSTDDLLLANTLNDFYCRFDEPSGSLHTSNGPNNRSTLDTHSPTSPPSIEPSPPSNTSPTTPPSSPHTKEDFTPPPPTTTLHIHEADVRKQFRSLNARKAPGPDGVSPATLRHCANELAPVFSGIFNSSLQACHVPACFKSSTIIPVPKKPRITGLNDYRPVALTSVVMKSFERLVLSHLKTLTAPLLDPLQFAYRANRSVDDAINMALHFILQHLDSPGTYARILFVDFSSAFNTILPDHLRGKLSQMNVPDPICRWITDFLTDRKQHVRLGKNVSDSRTISTGSPQGCVLSPLLFSLYTNCCTSTLQSVKLIKFADDTTVIGLISDGDESAYRREVERLVSWCSHNNLVLNAQKTVEIIVDFRKHTAPLPPHHPV</sequence>
<evidence type="ECO:0000256" key="1">
    <source>
        <dbReference type="SAM" id="MobiDB-lite"/>
    </source>
</evidence>
<feature type="compositionally biased region" description="Pro residues" evidence="1">
    <location>
        <begin position="392"/>
        <end position="413"/>
    </location>
</feature>
<dbReference type="Proteomes" id="UP000265100">
    <property type="component" value="Unplaced"/>
</dbReference>
<dbReference type="PANTHER" id="PTHR47510">
    <property type="entry name" value="REVERSE TRANSCRIPTASE DOMAIN-CONTAINING PROTEIN"/>
    <property type="match status" value="1"/>
</dbReference>
<dbReference type="Ensembl" id="ENSACLT00000011393.2">
    <property type="protein sequence ID" value="ENSACLP00000011115.2"/>
    <property type="gene ID" value="ENSACLG00000007636.2"/>
</dbReference>
<dbReference type="InterPro" id="IPR000477">
    <property type="entry name" value="RT_dom"/>
</dbReference>
<proteinExistence type="predicted"/>
<feature type="compositionally biased region" description="Polar residues" evidence="1">
    <location>
        <begin position="373"/>
        <end position="387"/>
    </location>
</feature>
<dbReference type="Gene3D" id="3.60.10.10">
    <property type="entry name" value="Endonuclease/exonuclease/phosphatase"/>
    <property type="match status" value="1"/>
</dbReference>
<evidence type="ECO:0000313" key="4">
    <source>
        <dbReference type="Proteomes" id="UP000265100"/>
    </source>
</evidence>
<dbReference type="InterPro" id="IPR036691">
    <property type="entry name" value="Endo/exonu/phosph_ase_sf"/>
</dbReference>
<keyword evidence="4" id="KW-1185">Reference proteome</keyword>
<dbReference type="SUPFAM" id="SSF56672">
    <property type="entry name" value="DNA/RNA polymerases"/>
    <property type="match status" value="1"/>
</dbReference>
<name>A0A3P8P279_ASTCA</name>
<dbReference type="PANTHER" id="PTHR47510:SF3">
    <property type="entry name" value="ENDO_EXONUCLEASE_PHOSPHATASE DOMAIN-CONTAINING PROTEIN"/>
    <property type="match status" value="1"/>
</dbReference>
<reference evidence="3" key="2">
    <citation type="submission" date="2025-09" db="UniProtKB">
        <authorList>
            <consortium name="Ensembl"/>
        </authorList>
    </citation>
    <scope>IDENTIFICATION</scope>
</reference>
<dbReference type="AlphaFoldDB" id="A0A3P8P279"/>
<dbReference type="CDD" id="cd01650">
    <property type="entry name" value="RT_nLTR_like"/>
    <property type="match status" value="1"/>
</dbReference>
<dbReference type="Pfam" id="PF00078">
    <property type="entry name" value="RVT_1"/>
    <property type="match status" value="1"/>
</dbReference>
<dbReference type="STRING" id="8154.ENSACLP00000011115"/>
<evidence type="ECO:0000313" key="3">
    <source>
        <dbReference type="Ensembl" id="ENSACLP00000011115.2"/>
    </source>
</evidence>
<reference evidence="3" key="1">
    <citation type="submission" date="2025-08" db="UniProtKB">
        <authorList>
            <consortium name="Ensembl"/>
        </authorList>
    </citation>
    <scope>IDENTIFICATION</scope>
</reference>
<dbReference type="GeneTree" id="ENSGT01120000271821"/>
<dbReference type="PROSITE" id="PS50878">
    <property type="entry name" value="RT_POL"/>
    <property type="match status" value="1"/>
</dbReference>
<organism evidence="3 4">
    <name type="scientific">Astatotilapia calliptera</name>
    <name type="common">Eastern happy</name>
    <name type="synonym">Chromis callipterus</name>
    <dbReference type="NCBI Taxonomy" id="8154"/>
    <lineage>
        <taxon>Eukaryota</taxon>
        <taxon>Metazoa</taxon>
        <taxon>Chordata</taxon>
        <taxon>Craniata</taxon>
        <taxon>Vertebrata</taxon>
        <taxon>Euteleostomi</taxon>
        <taxon>Actinopterygii</taxon>
        <taxon>Neopterygii</taxon>
        <taxon>Teleostei</taxon>
        <taxon>Neoteleostei</taxon>
        <taxon>Acanthomorphata</taxon>
        <taxon>Ovalentaria</taxon>
        <taxon>Cichlomorphae</taxon>
        <taxon>Cichliformes</taxon>
        <taxon>Cichlidae</taxon>
        <taxon>African cichlids</taxon>
        <taxon>Pseudocrenilabrinae</taxon>
        <taxon>Haplochromini</taxon>
        <taxon>Astatotilapia</taxon>
    </lineage>
</organism>
<feature type="region of interest" description="Disordered" evidence="1">
    <location>
        <begin position="371"/>
        <end position="429"/>
    </location>
</feature>
<accession>A0A3P8P279</accession>
<dbReference type="InterPro" id="IPR043502">
    <property type="entry name" value="DNA/RNA_pol_sf"/>
</dbReference>
<dbReference type="SUPFAM" id="SSF56219">
    <property type="entry name" value="DNase I-like"/>
    <property type="match status" value="1"/>
</dbReference>